<reference evidence="1 2" key="1">
    <citation type="submission" date="2024-01" db="EMBL/GenBank/DDBJ databases">
        <title>Genome assemblies of Stephania.</title>
        <authorList>
            <person name="Yang L."/>
        </authorList>
    </citation>
    <scope>NUCLEOTIDE SEQUENCE [LARGE SCALE GENOMIC DNA]</scope>
    <source>
        <strain evidence="1">QJT</strain>
        <tissue evidence="1">Leaf</tissue>
    </source>
</reference>
<dbReference type="EMBL" id="JBBNAE010000004">
    <property type="protein sequence ID" value="KAK9129172.1"/>
    <property type="molecule type" value="Genomic_DNA"/>
</dbReference>
<proteinExistence type="predicted"/>
<evidence type="ECO:0000313" key="2">
    <source>
        <dbReference type="Proteomes" id="UP001417504"/>
    </source>
</evidence>
<gene>
    <name evidence="1" type="ORF">Sjap_009659</name>
</gene>
<sequence>MINKKVVLQISRGYFLKQPFMCGLKFGSQERTSSTRKPSSEDILFRFLAQEKI</sequence>
<comment type="caution">
    <text evidence="1">The sequence shown here is derived from an EMBL/GenBank/DDBJ whole genome shotgun (WGS) entry which is preliminary data.</text>
</comment>
<evidence type="ECO:0000313" key="1">
    <source>
        <dbReference type="EMBL" id="KAK9129172.1"/>
    </source>
</evidence>
<keyword evidence="2" id="KW-1185">Reference proteome</keyword>
<dbReference type="Proteomes" id="UP001417504">
    <property type="component" value="Unassembled WGS sequence"/>
</dbReference>
<name>A0AAP0P2Y2_9MAGN</name>
<accession>A0AAP0P2Y2</accession>
<dbReference type="AlphaFoldDB" id="A0AAP0P2Y2"/>
<protein>
    <submittedName>
        <fullName evidence="1">Uncharacterized protein</fullName>
    </submittedName>
</protein>
<organism evidence="1 2">
    <name type="scientific">Stephania japonica</name>
    <dbReference type="NCBI Taxonomy" id="461633"/>
    <lineage>
        <taxon>Eukaryota</taxon>
        <taxon>Viridiplantae</taxon>
        <taxon>Streptophyta</taxon>
        <taxon>Embryophyta</taxon>
        <taxon>Tracheophyta</taxon>
        <taxon>Spermatophyta</taxon>
        <taxon>Magnoliopsida</taxon>
        <taxon>Ranunculales</taxon>
        <taxon>Menispermaceae</taxon>
        <taxon>Menispermoideae</taxon>
        <taxon>Cissampelideae</taxon>
        <taxon>Stephania</taxon>
    </lineage>
</organism>